<sequence length="78" mass="9082">KVQSSKTIPYHRLGIHDLGWTCECCVLYFCTARFDKRSRKHLLKPHGKPGMMSSIDTSLRSYKAAQLEQKFPEKRPLM</sequence>
<dbReference type="EMBL" id="HACG01003343">
    <property type="protein sequence ID" value="CEK50208.1"/>
    <property type="molecule type" value="Transcribed_RNA"/>
</dbReference>
<organism evidence="1">
    <name type="scientific">Arion vulgaris</name>
    <dbReference type="NCBI Taxonomy" id="1028688"/>
    <lineage>
        <taxon>Eukaryota</taxon>
        <taxon>Metazoa</taxon>
        <taxon>Spiralia</taxon>
        <taxon>Lophotrochozoa</taxon>
        <taxon>Mollusca</taxon>
        <taxon>Gastropoda</taxon>
        <taxon>Heterobranchia</taxon>
        <taxon>Euthyneura</taxon>
        <taxon>Panpulmonata</taxon>
        <taxon>Eupulmonata</taxon>
        <taxon>Stylommatophora</taxon>
        <taxon>Helicina</taxon>
        <taxon>Arionoidea</taxon>
        <taxon>Arionidae</taxon>
        <taxon>Arion</taxon>
    </lineage>
</organism>
<evidence type="ECO:0000313" key="1">
    <source>
        <dbReference type="EMBL" id="CEK50208.1"/>
    </source>
</evidence>
<protein>
    <submittedName>
        <fullName evidence="1">Uncharacterized protein</fullName>
    </submittedName>
</protein>
<proteinExistence type="predicted"/>
<accession>A0A0B6Y252</accession>
<reference evidence="1" key="1">
    <citation type="submission" date="2014-12" db="EMBL/GenBank/DDBJ databases">
        <title>Insight into the proteome of Arion vulgaris.</title>
        <authorList>
            <person name="Aradska J."/>
            <person name="Bulat T."/>
            <person name="Smidak R."/>
            <person name="Sarate P."/>
            <person name="Gangsoo J."/>
            <person name="Sialana F."/>
            <person name="Bilban M."/>
            <person name="Lubec G."/>
        </authorList>
    </citation>
    <scope>NUCLEOTIDE SEQUENCE</scope>
    <source>
        <tissue evidence="1">Skin</tissue>
    </source>
</reference>
<gene>
    <name evidence="1" type="primary">ORF10142</name>
</gene>
<dbReference type="AlphaFoldDB" id="A0A0B6Y252"/>
<feature type="non-terminal residue" evidence="1">
    <location>
        <position position="78"/>
    </location>
</feature>
<name>A0A0B6Y252_9EUPU</name>
<feature type="non-terminal residue" evidence="1">
    <location>
        <position position="1"/>
    </location>
</feature>